<evidence type="ECO:0000313" key="6">
    <source>
        <dbReference type="Proteomes" id="UP001597024"/>
    </source>
</evidence>
<dbReference type="InterPro" id="IPR016032">
    <property type="entry name" value="Sig_transdc_resp-reg_C-effctor"/>
</dbReference>
<dbReference type="PANTHER" id="PTHR44688">
    <property type="entry name" value="DNA-BINDING TRANSCRIPTIONAL ACTIVATOR DEVR_DOSR"/>
    <property type="match status" value="1"/>
</dbReference>
<dbReference type="PROSITE" id="PS50043">
    <property type="entry name" value="HTH_LUXR_2"/>
    <property type="match status" value="1"/>
</dbReference>
<dbReference type="SMART" id="SM00421">
    <property type="entry name" value="HTH_LUXR"/>
    <property type="match status" value="1"/>
</dbReference>
<dbReference type="Proteomes" id="UP001597024">
    <property type="component" value="Unassembled WGS sequence"/>
</dbReference>
<proteinExistence type="predicted"/>
<dbReference type="InterPro" id="IPR000792">
    <property type="entry name" value="Tscrpt_reg_LuxR_C"/>
</dbReference>
<organism evidence="5 6">
    <name type="scientific">Streptosporangium algeriense</name>
    <dbReference type="NCBI Taxonomy" id="1682748"/>
    <lineage>
        <taxon>Bacteria</taxon>
        <taxon>Bacillati</taxon>
        <taxon>Actinomycetota</taxon>
        <taxon>Actinomycetes</taxon>
        <taxon>Streptosporangiales</taxon>
        <taxon>Streptosporangiaceae</taxon>
        <taxon>Streptosporangium</taxon>
    </lineage>
</organism>
<dbReference type="Gene3D" id="1.10.10.10">
    <property type="entry name" value="Winged helix-like DNA-binding domain superfamily/Winged helix DNA-binding domain"/>
    <property type="match status" value="1"/>
</dbReference>
<evidence type="ECO:0000256" key="1">
    <source>
        <dbReference type="ARBA" id="ARBA00023015"/>
    </source>
</evidence>
<dbReference type="PANTHER" id="PTHR44688:SF16">
    <property type="entry name" value="DNA-BINDING TRANSCRIPTIONAL ACTIVATOR DEVR_DOSR"/>
    <property type="match status" value="1"/>
</dbReference>
<protein>
    <submittedName>
        <fullName evidence="5">Response regulator transcription factor</fullName>
    </submittedName>
</protein>
<dbReference type="InterPro" id="IPR036388">
    <property type="entry name" value="WH-like_DNA-bd_sf"/>
</dbReference>
<dbReference type="Pfam" id="PF00196">
    <property type="entry name" value="GerE"/>
    <property type="match status" value="1"/>
</dbReference>
<dbReference type="CDD" id="cd06170">
    <property type="entry name" value="LuxR_C_like"/>
    <property type="match status" value="1"/>
</dbReference>
<keyword evidence="3" id="KW-0804">Transcription</keyword>
<keyword evidence="2" id="KW-0238">DNA-binding</keyword>
<dbReference type="PRINTS" id="PR00038">
    <property type="entry name" value="HTHLUXR"/>
</dbReference>
<feature type="non-terminal residue" evidence="5">
    <location>
        <position position="1"/>
    </location>
</feature>
<comment type="caution">
    <text evidence="5">The sequence shown here is derived from an EMBL/GenBank/DDBJ whole genome shotgun (WGS) entry which is preliminary data.</text>
</comment>
<feature type="domain" description="HTH luxR-type" evidence="4">
    <location>
        <begin position="74"/>
        <end position="139"/>
    </location>
</feature>
<dbReference type="EMBL" id="JBHTHX010001855">
    <property type="protein sequence ID" value="MFD0889476.1"/>
    <property type="molecule type" value="Genomic_DNA"/>
</dbReference>
<gene>
    <name evidence="5" type="ORF">ACFQ08_33490</name>
</gene>
<evidence type="ECO:0000256" key="3">
    <source>
        <dbReference type="ARBA" id="ARBA00023163"/>
    </source>
</evidence>
<evidence type="ECO:0000259" key="4">
    <source>
        <dbReference type="PROSITE" id="PS50043"/>
    </source>
</evidence>
<sequence>SAAIRHAMSGGAMPSGFGARMEELLQPARARLGDALVAQLWTLGKGMTQEQAVRYALEGEDRVEAPLQTGRMPVAAPLTTLTGREWEIAELIARGLSNKAIADELVISPATAARHVANILAKLGFSSRTQVATWVVEHNRV</sequence>
<dbReference type="SUPFAM" id="SSF46894">
    <property type="entry name" value="C-terminal effector domain of the bipartite response regulators"/>
    <property type="match status" value="1"/>
</dbReference>
<keyword evidence="1" id="KW-0805">Transcription regulation</keyword>
<evidence type="ECO:0000256" key="2">
    <source>
        <dbReference type="ARBA" id="ARBA00023125"/>
    </source>
</evidence>
<accession>A0ABW3E316</accession>
<evidence type="ECO:0000313" key="5">
    <source>
        <dbReference type="EMBL" id="MFD0889476.1"/>
    </source>
</evidence>
<name>A0ABW3E316_9ACTN</name>
<keyword evidence="6" id="KW-1185">Reference proteome</keyword>
<reference evidence="6" key="1">
    <citation type="journal article" date="2019" name="Int. J. Syst. Evol. Microbiol.">
        <title>The Global Catalogue of Microorganisms (GCM) 10K type strain sequencing project: providing services to taxonomists for standard genome sequencing and annotation.</title>
        <authorList>
            <consortium name="The Broad Institute Genomics Platform"/>
            <consortium name="The Broad Institute Genome Sequencing Center for Infectious Disease"/>
            <person name="Wu L."/>
            <person name="Ma J."/>
        </authorList>
    </citation>
    <scope>NUCLEOTIDE SEQUENCE [LARGE SCALE GENOMIC DNA]</scope>
    <source>
        <strain evidence="6">CCUG 62974</strain>
    </source>
</reference>